<organism evidence="1 2">
    <name type="scientific">Aeoliella straminimaris</name>
    <dbReference type="NCBI Taxonomy" id="2954799"/>
    <lineage>
        <taxon>Bacteria</taxon>
        <taxon>Pseudomonadati</taxon>
        <taxon>Planctomycetota</taxon>
        <taxon>Planctomycetia</taxon>
        <taxon>Pirellulales</taxon>
        <taxon>Lacipirellulaceae</taxon>
        <taxon>Aeoliella</taxon>
    </lineage>
</organism>
<accession>A0A9X2F812</accession>
<evidence type="ECO:0000313" key="1">
    <source>
        <dbReference type="EMBL" id="MCO6043282.1"/>
    </source>
</evidence>
<dbReference type="RefSeq" id="WP_252851385.1">
    <property type="nucleotide sequence ID" value="NZ_JAMXLR010000020.1"/>
</dbReference>
<comment type="caution">
    <text evidence="1">The sequence shown here is derived from an EMBL/GenBank/DDBJ whole genome shotgun (WGS) entry which is preliminary data.</text>
</comment>
<reference evidence="1" key="1">
    <citation type="submission" date="2022-06" db="EMBL/GenBank/DDBJ databases">
        <title>Aeoliella straminimaris, a novel planctomycete from sediments.</title>
        <authorList>
            <person name="Vitorino I.R."/>
            <person name="Lage O.M."/>
        </authorList>
    </citation>
    <scope>NUCLEOTIDE SEQUENCE</scope>
    <source>
        <strain evidence="1">ICT_H6.2</strain>
    </source>
</reference>
<keyword evidence="2" id="KW-1185">Reference proteome</keyword>
<protein>
    <submittedName>
        <fullName evidence="1">Uncharacterized protein</fullName>
    </submittedName>
</protein>
<name>A0A9X2F812_9BACT</name>
<evidence type="ECO:0000313" key="2">
    <source>
        <dbReference type="Proteomes" id="UP001155241"/>
    </source>
</evidence>
<dbReference type="AlphaFoldDB" id="A0A9X2F812"/>
<dbReference type="EMBL" id="JAMXLR010000020">
    <property type="protein sequence ID" value="MCO6043282.1"/>
    <property type="molecule type" value="Genomic_DNA"/>
</dbReference>
<sequence>MELEYRLWRAAKHVESPASDVNDVVRFQNYWKAGDRTKEKLRAQQAIQRTILKDEQVVFQQEETNSIEIDAVVEALEATRNPTRMEIAVTSGVPLWSTDFYVFAATRELSRV</sequence>
<dbReference type="Proteomes" id="UP001155241">
    <property type="component" value="Unassembled WGS sequence"/>
</dbReference>
<gene>
    <name evidence="1" type="ORF">NG895_05130</name>
</gene>
<proteinExistence type="predicted"/>